<dbReference type="Gene3D" id="3.10.110.10">
    <property type="entry name" value="Ubiquitin Conjugating Enzyme"/>
    <property type="match status" value="1"/>
</dbReference>
<dbReference type="EMBL" id="JAACJJ010000058">
    <property type="protein sequence ID" value="KAF5309927.1"/>
    <property type="molecule type" value="Genomic_DNA"/>
</dbReference>
<evidence type="ECO:0000256" key="1">
    <source>
        <dbReference type="SAM" id="MobiDB-lite"/>
    </source>
</evidence>
<keyword evidence="4" id="KW-1185">Reference proteome</keyword>
<sequence length="362" mass="38429">MPPGRSSAMTLKRIQRELADLQKEDLGDMVLQPSESNLHIWTARIPGPAGSLYEGGVFELELLLPADYPFSAPRVAFKTRIYHMNISEHGAICIDILKGQWSPALSLFKVMLSLSSLLTDPNPKDPLGAYIIIVPVGFRARWVDARLAIKVGASRCRPELPNFPSIAQQYLRSRKQHDETARQWVKTFALPKPPPPPPAAPEKTEKTNGKGKTRASGASTSGSGFAAASGSASTSTAAATAAAHTTATTASRRSTRSSALAHGSNSNATDDVIVVSDSENEAGAERPALKQHLPPKKRKRGSDVVVGSAPGAEVLEVEDSEDEVEAPPKRTRSTRVVAAGAADSASGSSRAGSSRDEIIVLD</sequence>
<feature type="region of interest" description="Disordered" evidence="1">
    <location>
        <begin position="187"/>
        <end position="230"/>
    </location>
</feature>
<dbReference type="Pfam" id="PF00179">
    <property type="entry name" value="UQ_con"/>
    <property type="match status" value="1"/>
</dbReference>
<dbReference type="Proteomes" id="UP000567179">
    <property type="component" value="Unassembled WGS sequence"/>
</dbReference>
<feature type="compositionally biased region" description="Low complexity" evidence="1">
    <location>
        <begin position="244"/>
        <end position="259"/>
    </location>
</feature>
<feature type="domain" description="UBC core" evidence="2">
    <location>
        <begin position="9"/>
        <end position="190"/>
    </location>
</feature>
<name>A0A8H5ERP1_9AGAR</name>
<gene>
    <name evidence="3" type="ORF">D9619_010557</name>
</gene>
<dbReference type="InterPro" id="IPR000608">
    <property type="entry name" value="UBC"/>
</dbReference>
<accession>A0A8H5ERP1</accession>
<feature type="compositionally biased region" description="Low complexity" evidence="1">
    <location>
        <begin position="338"/>
        <end position="352"/>
    </location>
</feature>
<proteinExistence type="predicted"/>
<feature type="compositionally biased region" description="Basic and acidic residues" evidence="1">
    <location>
        <begin position="353"/>
        <end position="362"/>
    </location>
</feature>
<feature type="region of interest" description="Disordered" evidence="1">
    <location>
        <begin position="244"/>
        <end position="362"/>
    </location>
</feature>
<dbReference type="PROSITE" id="PS50127">
    <property type="entry name" value="UBC_2"/>
    <property type="match status" value="1"/>
</dbReference>
<feature type="compositionally biased region" description="Acidic residues" evidence="1">
    <location>
        <begin position="315"/>
        <end position="325"/>
    </location>
</feature>
<comment type="caution">
    <text evidence="3">The sequence shown here is derived from an EMBL/GenBank/DDBJ whole genome shotgun (WGS) entry which is preliminary data.</text>
</comment>
<feature type="compositionally biased region" description="Pro residues" evidence="1">
    <location>
        <begin position="191"/>
        <end position="200"/>
    </location>
</feature>
<organism evidence="3 4">
    <name type="scientific">Psilocybe cf. subviscida</name>
    <dbReference type="NCBI Taxonomy" id="2480587"/>
    <lineage>
        <taxon>Eukaryota</taxon>
        <taxon>Fungi</taxon>
        <taxon>Dikarya</taxon>
        <taxon>Basidiomycota</taxon>
        <taxon>Agaricomycotina</taxon>
        <taxon>Agaricomycetes</taxon>
        <taxon>Agaricomycetidae</taxon>
        <taxon>Agaricales</taxon>
        <taxon>Agaricineae</taxon>
        <taxon>Strophariaceae</taxon>
        <taxon>Psilocybe</taxon>
    </lineage>
</organism>
<evidence type="ECO:0000313" key="3">
    <source>
        <dbReference type="EMBL" id="KAF5309927.1"/>
    </source>
</evidence>
<feature type="compositionally biased region" description="Low complexity" evidence="1">
    <location>
        <begin position="214"/>
        <end position="230"/>
    </location>
</feature>
<dbReference type="PANTHER" id="PTHR24068">
    <property type="entry name" value="UBIQUITIN-CONJUGATING ENZYME E2"/>
    <property type="match status" value="1"/>
</dbReference>
<evidence type="ECO:0000313" key="4">
    <source>
        <dbReference type="Proteomes" id="UP000567179"/>
    </source>
</evidence>
<evidence type="ECO:0000259" key="2">
    <source>
        <dbReference type="PROSITE" id="PS50127"/>
    </source>
</evidence>
<protein>
    <recommendedName>
        <fullName evidence="2">UBC core domain-containing protein</fullName>
    </recommendedName>
</protein>
<dbReference type="AlphaFoldDB" id="A0A8H5ERP1"/>
<dbReference type="SMART" id="SM00212">
    <property type="entry name" value="UBCc"/>
    <property type="match status" value="1"/>
</dbReference>
<reference evidence="3 4" key="1">
    <citation type="journal article" date="2020" name="ISME J.">
        <title>Uncovering the hidden diversity of litter-decomposition mechanisms in mushroom-forming fungi.</title>
        <authorList>
            <person name="Floudas D."/>
            <person name="Bentzer J."/>
            <person name="Ahren D."/>
            <person name="Johansson T."/>
            <person name="Persson P."/>
            <person name="Tunlid A."/>
        </authorList>
    </citation>
    <scope>NUCLEOTIDE SEQUENCE [LARGE SCALE GENOMIC DNA]</scope>
    <source>
        <strain evidence="3 4">CBS 101986</strain>
    </source>
</reference>
<dbReference type="OrthoDB" id="7851174at2759"/>
<dbReference type="SUPFAM" id="SSF54495">
    <property type="entry name" value="UBC-like"/>
    <property type="match status" value="1"/>
</dbReference>
<dbReference type="InterPro" id="IPR016135">
    <property type="entry name" value="UBQ-conjugating_enzyme/RWD"/>
</dbReference>